<dbReference type="Pfam" id="PF11721">
    <property type="entry name" value="Malectin"/>
    <property type="match status" value="1"/>
</dbReference>
<dbReference type="AlphaFoldDB" id="A0A7J7GNY5"/>
<dbReference type="Proteomes" id="UP000593564">
    <property type="component" value="Unassembled WGS sequence"/>
</dbReference>
<reference evidence="4" key="1">
    <citation type="journal article" date="2020" name="Nat. Commun.">
        <title>Genome assembly of wild tea tree DASZ reveals pedigree and selection history of tea varieties.</title>
        <authorList>
            <person name="Zhang W."/>
            <person name="Zhang Y."/>
            <person name="Qiu H."/>
            <person name="Guo Y."/>
            <person name="Wan H."/>
            <person name="Zhang X."/>
            <person name="Scossa F."/>
            <person name="Alseekh S."/>
            <person name="Zhang Q."/>
            <person name="Wang P."/>
            <person name="Xu L."/>
            <person name="Schmidt M.H."/>
            <person name="Jia X."/>
            <person name="Li D."/>
            <person name="Zhu A."/>
            <person name="Guo F."/>
            <person name="Chen W."/>
            <person name="Ni D."/>
            <person name="Usadel B."/>
            <person name="Fernie A.R."/>
            <person name="Wen W."/>
        </authorList>
    </citation>
    <scope>NUCLEOTIDE SEQUENCE [LARGE SCALE GENOMIC DNA]</scope>
    <source>
        <strain evidence="4">cv. G240</strain>
    </source>
</reference>
<evidence type="ECO:0000256" key="1">
    <source>
        <dbReference type="SAM" id="MobiDB-lite"/>
    </source>
</evidence>
<organism evidence="3 4">
    <name type="scientific">Camellia sinensis</name>
    <name type="common">Tea plant</name>
    <name type="synonym">Thea sinensis</name>
    <dbReference type="NCBI Taxonomy" id="4442"/>
    <lineage>
        <taxon>Eukaryota</taxon>
        <taxon>Viridiplantae</taxon>
        <taxon>Streptophyta</taxon>
        <taxon>Embryophyta</taxon>
        <taxon>Tracheophyta</taxon>
        <taxon>Spermatophyta</taxon>
        <taxon>Magnoliopsida</taxon>
        <taxon>eudicotyledons</taxon>
        <taxon>Gunneridae</taxon>
        <taxon>Pentapetalae</taxon>
        <taxon>asterids</taxon>
        <taxon>Ericales</taxon>
        <taxon>Theaceae</taxon>
        <taxon>Camellia</taxon>
    </lineage>
</organism>
<dbReference type="GO" id="GO:0004714">
    <property type="term" value="F:transmembrane receptor protein tyrosine kinase activity"/>
    <property type="evidence" value="ECO:0007669"/>
    <property type="project" value="InterPro"/>
</dbReference>
<name>A0A7J7GNY5_CAMSI</name>
<sequence length="348" mass="38374">MSRSSVNYSARADIKTVQSTGSTNFTLEHQSPRSSENPPYPPAGSRQRLLQRSSGYPVSRFEREDYNLETCPDLPRQKLGLAQREALNPHQVLIRQLEIQPPNQLSIDQSLCPFYRQLLFWGIIGTFTPMRNSDQCQCLSIFGFLFLASVFRSISAANYLPTDEIFLNCGAAPQTSDSDRQWTSDIGSKFAPAAGNSLTATASAQDPSVPTVPYMTARIFKSEYTYSFPVSSGRKFVRLHFYPASYLGLNASNAIFSVVVGEYTLLKNFSAAQTTQALNYAFMMKEYSVNVPDATLNITFKPSSTPNSYAFVNGIEVVSMADIYNTADGTALVVGPATPYYIDNSTGS</sequence>
<comment type="caution">
    <text evidence="3">The sequence shown here is derived from an EMBL/GenBank/DDBJ whole genome shotgun (WGS) entry which is preliminary data.</text>
</comment>
<dbReference type="EMBL" id="JACBKZ010000010">
    <property type="protein sequence ID" value="KAF5941108.1"/>
    <property type="molecule type" value="Genomic_DNA"/>
</dbReference>
<proteinExistence type="predicted"/>
<dbReference type="Gene3D" id="2.60.120.430">
    <property type="entry name" value="Galactose-binding lectin"/>
    <property type="match status" value="1"/>
</dbReference>
<evidence type="ECO:0000313" key="4">
    <source>
        <dbReference type="Proteomes" id="UP000593564"/>
    </source>
</evidence>
<dbReference type="PANTHER" id="PTHR34590">
    <property type="entry name" value="OS03G0124300 PROTEIN-RELATED"/>
    <property type="match status" value="1"/>
</dbReference>
<accession>A0A7J7GNY5</accession>
<dbReference type="FunFam" id="2.60.120.430:FF:000003">
    <property type="entry name" value="FERONIA receptor-like kinase"/>
    <property type="match status" value="1"/>
</dbReference>
<dbReference type="InterPro" id="IPR021720">
    <property type="entry name" value="Malectin_dom"/>
</dbReference>
<dbReference type="InterPro" id="IPR045272">
    <property type="entry name" value="ANXUR1/2-like"/>
</dbReference>
<feature type="compositionally biased region" description="Polar residues" evidence="1">
    <location>
        <begin position="16"/>
        <end position="37"/>
    </location>
</feature>
<gene>
    <name evidence="3" type="ORF">HYC85_022275</name>
</gene>
<keyword evidence="4" id="KW-1185">Reference proteome</keyword>
<protein>
    <recommendedName>
        <fullName evidence="2">Malectin domain-containing protein</fullName>
    </recommendedName>
</protein>
<dbReference type="PANTHER" id="PTHR34590:SF5">
    <property type="entry name" value="OS04G0586500 PROTEIN"/>
    <property type="match status" value="1"/>
</dbReference>
<feature type="region of interest" description="Disordered" evidence="1">
    <location>
        <begin position="1"/>
        <end position="50"/>
    </location>
</feature>
<evidence type="ECO:0000313" key="3">
    <source>
        <dbReference type="EMBL" id="KAF5941108.1"/>
    </source>
</evidence>
<reference evidence="3 4" key="2">
    <citation type="submission" date="2020-07" db="EMBL/GenBank/DDBJ databases">
        <title>Genome assembly of wild tea tree DASZ reveals pedigree and selection history of tea varieties.</title>
        <authorList>
            <person name="Zhang W."/>
        </authorList>
    </citation>
    <scope>NUCLEOTIDE SEQUENCE [LARGE SCALE GENOMIC DNA]</scope>
    <source>
        <strain evidence="4">cv. G240</strain>
        <tissue evidence="3">Leaf</tissue>
    </source>
</reference>
<evidence type="ECO:0000259" key="2">
    <source>
        <dbReference type="Pfam" id="PF11721"/>
    </source>
</evidence>
<feature type="domain" description="Malectin" evidence="2">
    <location>
        <begin position="166"/>
        <end position="301"/>
    </location>
</feature>